<evidence type="ECO:0000256" key="1">
    <source>
        <dbReference type="SAM" id="MobiDB-lite"/>
    </source>
</evidence>
<feature type="transmembrane region" description="Helical" evidence="2">
    <location>
        <begin position="31"/>
        <end position="53"/>
    </location>
</feature>
<dbReference type="Proteomes" id="UP001359559">
    <property type="component" value="Unassembled WGS sequence"/>
</dbReference>
<feature type="region of interest" description="Disordered" evidence="1">
    <location>
        <begin position="57"/>
        <end position="102"/>
    </location>
</feature>
<evidence type="ECO:0000313" key="4">
    <source>
        <dbReference type="Proteomes" id="UP001359559"/>
    </source>
</evidence>
<dbReference type="EMBL" id="JAYKXN010000003">
    <property type="protein sequence ID" value="KAK7301706.1"/>
    <property type="molecule type" value="Genomic_DNA"/>
</dbReference>
<name>A0AAN9JP17_CLITE</name>
<evidence type="ECO:0000256" key="2">
    <source>
        <dbReference type="SAM" id="Phobius"/>
    </source>
</evidence>
<sequence>MSTPYTSFSPQQQQDGIQISDDKHFALHGEILLFVFVTLFFLIFVFFLMMPCLKNHTRGSRESETDEDSIGGQNYNNTTIPSHNRSAQEANEMSRRAKSPVL</sequence>
<keyword evidence="2" id="KW-0472">Membrane</keyword>
<organism evidence="3 4">
    <name type="scientific">Clitoria ternatea</name>
    <name type="common">Butterfly pea</name>
    <dbReference type="NCBI Taxonomy" id="43366"/>
    <lineage>
        <taxon>Eukaryota</taxon>
        <taxon>Viridiplantae</taxon>
        <taxon>Streptophyta</taxon>
        <taxon>Embryophyta</taxon>
        <taxon>Tracheophyta</taxon>
        <taxon>Spermatophyta</taxon>
        <taxon>Magnoliopsida</taxon>
        <taxon>eudicotyledons</taxon>
        <taxon>Gunneridae</taxon>
        <taxon>Pentapetalae</taxon>
        <taxon>rosids</taxon>
        <taxon>fabids</taxon>
        <taxon>Fabales</taxon>
        <taxon>Fabaceae</taxon>
        <taxon>Papilionoideae</taxon>
        <taxon>50 kb inversion clade</taxon>
        <taxon>NPAAA clade</taxon>
        <taxon>indigoferoid/millettioid clade</taxon>
        <taxon>Phaseoleae</taxon>
        <taxon>Clitoria</taxon>
    </lineage>
</organism>
<keyword evidence="2" id="KW-0812">Transmembrane</keyword>
<accession>A0AAN9JP17</accession>
<reference evidence="3 4" key="1">
    <citation type="submission" date="2024-01" db="EMBL/GenBank/DDBJ databases">
        <title>The genomes of 5 underutilized Papilionoideae crops provide insights into root nodulation and disease resistance.</title>
        <authorList>
            <person name="Yuan L."/>
        </authorList>
    </citation>
    <scope>NUCLEOTIDE SEQUENCE [LARGE SCALE GENOMIC DNA]</scope>
    <source>
        <strain evidence="3">LY-2023</strain>
        <tissue evidence="3">Leaf</tissue>
    </source>
</reference>
<keyword evidence="2" id="KW-1133">Transmembrane helix</keyword>
<gene>
    <name evidence="3" type="ORF">RJT34_12578</name>
</gene>
<proteinExistence type="predicted"/>
<comment type="caution">
    <text evidence="3">The sequence shown here is derived from an EMBL/GenBank/DDBJ whole genome shotgun (WGS) entry which is preliminary data.</text>
</comment>
<evidence type="ECO:0000313" key="3">
    <source>
        <dbReference type="EMBL" id="KAK7301706.1"/>
    </source>
</evidence>
<protein>
    <submittedName>
        <fullName evidence="3">Uncharacterized protein</fullName>
    </submittedName>
</protein>
<dbReference type="AlphaFoldDB" id="A0AAN9JP17"/>
<feature type="compositionally biased region" description="Polar residues" evidence="1">
    <location>
        <begin position="71"/>
        <end position="91"/>
    </location>
</feature>
<keyword evidence="4" id="KW-1185">Reference proteome</keyword>